<protein>
    <submittedName>
        <fullName evidence="2">Uncharacterized protein</fullName>
    </submittedName>
</protein>
<feature type="compositionally biased region" description="Basic and acidic residues" evidence="1">
    <location>
        <begin position="103"/>
        <end position="116"/>
    </location>
</feature>
<proteinExistence type="predicted"/>
<organism evidence="2 3">
    <name type="scientific">Flavobacterium noncentrifugens</name>
    <dbReference type="NCBI Taxonomy" id="1128970"/>
    <lineage>
        <taxon>Bacteria</taxon>
        <taxon>Pseudomonadati</taxon>
        <taxon>Bacteroidota</taxon>
        <taxon>Flavobacteriia</taxon>
        <taxon>Flavobacteriales</taxon>
        <taxon>Flavobacteriaceae</taxon>
        <taxon>Flavobacterium</taxon>
    </lineage>
</organism>
<gene>
    <name evidence="2" type="ORF">SAMN04487935_2674</name>
</gene>
<keyword evidence="3" id="KW-1185">Reference proteome</keyword>
<reference evidence="2 3" key="1">
    <citation type="submission" date="2016-10" db="EMBL/GenBank/DDBJ databases">
        <authorList>
            <person name="de Groot N.N."/>
        </authorList>
    </citation>
    <scope>NUCLEOTIDE SEQUENCE [LARGE SCALE GENOMIC DNA]</scope>
    <source>
        <strain evidence="2 3">CGMCC 1.10076</strain>
    </source>
</reference>
<feature type="compositionally biased region" description="Low complexity" evidence="1">
    <location>
        <begin position="67"/>
        <end position="85"/>
    </location>
</feature>
<evidence type="ECO:0000313" key="2">
    <source>
        <dbReference type="EMBL" id="SDK16586.1"/>
    </source>
</evidence>
<accession>A0A1G8ZNA6</accession>
<evidence type="ECO:0000313" key="3">
    <source>
        <dbReference type="Proteomes" id="UP000199580"/>
    </source>
</evidence>
<dbReference type="EMBL" id="FNEZ01000004">
    <property type="protein sequence ID" value="SDK16586.1"/>
    <property type="molecule type" value="Genomic_DNA"/>
</dbReference>
<feature type="compositionally biased region" description="Low complexity" evidence="1">
    <location>
        <begin position="27"/>
        <end position="38"/>
    </location>
</feature>
<feature type="compositionally biased region" description="Polar residues" evidence="1">
    <location>
        <begin position="39"/>
        <end position="66"/>
    </location>
</feature>
<name>A0A1G8ZNA6_9FLAO</name>
<dbReference type="Proteomes" id="UP000199580">
    <property type="component" value="Unassembled WGS sequence"/>
</dbReference>
<sequence length="126" mass="13401">MKTIVKTMLASILLANLSISCKKESENTTTEVSSEPTEQITDTTAIDTNFNSTTTVRNTNDKPSAGQQSETSKQSTTTASSSQSKVSKDKKASGMSAPDGTDAENHDGDMYTKNDNTKMPSGTPIK</sequence>
<feature type="region of interest" description="Disordered" evidence="1">
    <location>
        <begin position="22"/>
        <end position="126"/>
    </location>
</feature>
<evidence type="ECO:0000256" key="1">
    <source>
        <dbReference type="SAM" id="MobiDB-lite"/>
    </source>
</evidence>
<dbReference type="AlphaFoldDB" id="A0A1G8ZNA6"/>
<dbReference type="PROSITE" id="PS51257">
    <property type="entry name" value="PROKAR_LIPOPROTEIN"/>
    <property type="match status" value="1"/>
</dbReference>
<dbReference type="RefSeq" id="WP_091396462.1">
    <property type="nucleotide sequence ID" value="NZ_BKAI01000008.1"/>
</dbReference>